<organism evidence="1">
    <name type="scientific">Streptomyces sp. SID14436</name>
    <dbReference type="NCBI Taxonomy" id="2706070"/>
    <lineage>
        <taxon>Bacteria</taxon>
        <taxon>Bacillati</taxon>
        <taxon>Actinomycetota</taxon>
        <taxon>Actinomycetes</taxon>
        <taxon>Kitasatosporales</taxon>
        <taxon>Streptomycetaceae</taxon>
        <taxon>Streptomyces</taxon>
    </lineage>
</organism>
<name>A0A6G3R2C2_9ACTN</name>
<gene>
    <name evidence="1" type="ORF">G3I53_28610</name>
</gene>
<dbReference type="EMBL" id="JAAGMD010000791">
    <property type="protein sequence ID" value="NEA89899.1"/>
    <property type="molecule type" value="Genomic_DNA"/>
</dbReference>
<evidence type="ECO:0008006" key="2">
    <source>
        <dbReference type="Google" id="ProtNLM"/>
    </source>
</evidence>
<accession>A0A6G3R2C2</accession>
<evidence type="ECO:0000313" key="1">
    <source>
        <dbReference type="EMBL" id="NEA89899.1"/>
    </source>
</evidence>
<reference evidence="1" key="1">
    <citation type="submission" date="2020-01" db="EMBL/GenBank/DDBJ databases">
        <title>Insect and environment-associated Actinomycetes.</title>
        <authorList>
            <person name="Currrie C."/>
            <person name="Chevrette M."/>
            <person name="Carlson C."/>
            <person name="Stubbendieck R."/>
            <person name="Wendt-Pienkowski E."/>
        </authorList>
    </citation>
    <scope>NUCLEOTIDE SEQUENCE</scope>
    <source>
        <strain evidence="1">SID14436</strain>
    </source>
</reference>
<dbReference type="AlphaFoldDB" id="A0A6G3R2C2"/>
<protein>
    <recommendedName>
        <fullName evidence="2">Transposase</fullName>
    </recommendedName>
</protein>
<dbReference type="RefSeq" id="WP_164333342.1">
    <property type="nucleotide sequence ID" value="NZ_JAAGMD010000791.1"/>
</dbReference>
<proteinExistence type="predicted"/>
<sequence length="144" mass="15765">MEPAYLEIKKSMLGRRVLRSRTWPGIAQEIYALLTAYQVIRIAMADAAQASGTAPDRCSFPIALNTARDQVVQAQGVIADTVIDLVGTIGHAVLGTLMPARRTRLGPRAVKRPLSRYAYKSLRVDRHTYKATISIGILTSDRGS</sequence>
<comment type="caution">
    <text evidence="1">The sequence shown here is derived from an EMBL/GenBank/DDBJ whole genome shotgun (WGS) entry which is preliminary data.</text>
</comment>